<keyword evidence="6 11" id="KW-0472">Membrane</keyword>
<comment type="subcellular location">
    <subcellularLocation>
        <location evidence="1">Membrane</location>
        <topology evidence="1">Multi-pass membrane protein</topology>
    </subcellularLocation>
</comment>
<dbReference type="GO" id="GO:0015276">
    <property type="term" value="F:ligand-gated monoatomic ion channel activity"/>
    <property type="evidence" value="ECO:0007669"/>
    <property type="project" value="InterPro"/>
</dbReference>
<keyword evidence="4 11" id="KW-1133">Transmembrane helix</keyword>
<keyword evidence="3 11" id="KW-0812">Transmembrane</keyword>
<reference evidence="13" key="1">
    <citation type="submission" date="2023-04" db="EMBL/GenBank/DDBJ databases">
        <authorList>
            <person name="Vijverberg K."/>
            <person name="Xiong W."/>
            <person name="Schranz E."/>
        </authorList>
    </citation>
    <scope>NUCLEOTIDE SEQUENCE</scope>
</reference>
<evidence type="ECO:0000256" key="1">
    <source>
        <dbReference type="ARBA" id="ARBA00004141"/>
    </source>
</evidence>
<dbReference type="Proteomes" id="UP001177003">
    <property type="component" value="Chromosome 7"/>
</dbReference>
<feature type="transmembrane region" description="Helical" evidence="11">
    <location>
        <begin position="301"/>
        <end position="325"/>
    </location>
</feature>
<evidence type="ECO:0000256" key="10">
    <source>
        <dbReference type="ARBA" id="ARBA00023303"/>
    </source>
</evidence>
<dbReference type="PANTHER" id="PTHR18966">
    <property type="entry name" value="IONOTROPIC GLUTAMATE RECEPTOR"/>
    <property type="match status" value="1"/>
</dbReference>
<keyword evidence="14" id="KW-1185">Reference proteome</keyword>
<evidence type="ECO:0000256" key="4">
    <source>
        <dbReference type="ARBA" id="ARBA00022989"/>
    </source>
</evidence>
<dbReference type="SMART" id="SM00079">
    <property type="entry name" value="PBPe"/>
    <property type="match status" value="1"/>
</dbReference>
<dbReference type="GO" id="GO:0016020">
    <property type="term" value="C:membrane"/>
    <property type="evidence" value="ECO:0007669"/>
    <property type="project" value="UniProtKB-SubCell"/>
</dbReference>
<evidence type="ECO:0000313" key="13">
    <source>
        <dbReference type="EMBL" id="CAI9293632.1"/>
    </source>
</evidence>
<evidence type="ECO:0000256" key="5">
    <source>
        <dbReference type="ARBA" id="ARBA00023065"/>
    </source>
</evidence>
<name>A0AA35ZL32_LACSI</name>
<accession>A0AA35ZL32</accession>
<dbReference type="AlphaFoldDB" id="A0AA35ZL32"/>
<feature type="domain" description="Ionotropic glutamate receptor C-terminal" evidence="12">
    <location>
        <begin position="115"/>
        <end position="451"/>
    </location>
</feature>
<dbReference type="Pfam" id="PF00060">
    <property type="entry name" value="Lig_chan"/>
    <property type="match status" value="1"/>
</dbReference>
<gene>
    <name evidence="13" type="ORF">LSALG_LOCUS32653</name>
</gene>
<feature type="transmembrane region" description="Helical" evidence="11">
    <location>
        <begin position="241"/>
        <end position="259"/>
    </location>
</feature>
<evidence type="ECO:0000256" key="7">
    <source>
        <dbReference type="ARBA" id="ARBA00023170"/>
    </source>
</evidence>
<evidence type="ECO:0000256" key="11">
    <source>
        <dbReference type="SAM" id="Phobius"/>
    </source>
</evidence>
<evidence type="ECO:0000256" key="8">
    <source>
        <dbReference type="ARBA" id="ARBA00023180"/>
    </source>
</evidence>
<organism evidence="13 14">
    <name type="scientific">Lactuca saligna</name>
    <name type="common">Willowleaf lettuce</name>
    <dbReference type="NCBI Taxonomy" id="75948"/>
    <lineage>
        <taxon>Eukaryota</taxon>
        <taxon>Viridiplantae</taxon>
        <taxon>Streptophyta</taxon>
        <taxon>Embryophyta</taxon>
        <taxon>Tracheophyta</taxon>
        <taxon>Spermatophyta</taxon>
        <taxon>Magnoliopsida</taxon>
        <taxon>eudicotyledons</taxon>
        <taxon>Gunneridae</taxon>
        <taxon>Pentapetalae</taxon>
        <taxon>asterids</taxon>
        <taxon>campanulids</taxon>
        <taxon>Asterales</taxon>
        <taxon>Asteraceae</taxon>
        <taxon>Cichorioideae</taxon>
        <taxon>Cichorieae</taxon>
        <taxon>Lactucinae</taxon>
        <taxon>Lactuca</taxon>
    </lineage>
</organism>
<dbReference type="Gene3D" id="3.40.190.10">
    <property type="entry name" value="Periplasmic binding protein-like II"/>
    <property type="match status" value="1"/>
</dbReference>
<sequence length="511" mass="58314">MVTRILQFARKELCLKYCNKSLSLILFSQSLLLFKVLRTNRIDLAKASIVTTEKRFTQEAYSKHGFRKGMMSGAIQDTSSRWRRSIQEQGDSDVCADIIGPEWNMSKKKKSPCPTLVVWVPKKDGFTEFVKVNEKSKLEGGFSIAIFCHALHLLPYSVQPIFIPFVDDHGKSNGDYDQLVMHIENQTCEAVAGDITIRVNRAQYVDFTTPYLNSEVYVLAPAAHQWNQTLWTFFRPFTWRLWITIVAVCLLTGVALAILECREKNLSFSGPIYTQLIMVIWFPISAFFFHEGKIQNKCSKVVLVIWLSMIFIVIQIFTATLSSWLTLDQLRPLPPTFDNIGYQAGSFFKEHIAQKFNRSDKQLFPLKSIEEYKSALTNNRVSVIIDELPYIELFLAKYGSRYMKYGPINQESGIAFAFPLQSLLLREFSKAVIKVTESQIMMETKTKYLGFSNDTSQSNQTPPQSLDVQSFIGLFILMGTVIIAAIITSEISIMRRNKKVLPVTITSSTDF</sequence>
<evidence type="ECO:0000256" key="3">
    <source>
        <dbReference type="ARBA" id="ARBA00022692"/>
    </source>
</evidence>
<keyword evidence="9" id="KW-1071">Ligand-gated ion channel</keyword>
<protein>
    <recommendedName>
        <fullName evidence="12">Ionotropic glutamate receptor C-terminal domain-containing protein</fullName>
    </recommendedName>
</protein>
<proteinExistence type="predicted"/>
<keyword evidence="7" id="KW-0675">Receptor</keyword>
<dbReference type="EMBL" id="OX465083">
    <property type="protein sequence ID" value="CAI9293632.1"/>
    <property type="molecule type" value="Genomic_DNA"/>
</dbReference>
<feature type="transmembrane region" description="Helical" evidence="11">
    <location>
        <begin position="468"/>
        <end position="489"/>
    </location>
</feature>
<evidence type="ECO:0000313" key="14">
    <source>
        <dbReference type="Proteomes" id="UP001177003"/>
    </source>
</evidence>
<dbReference type="InterPro" id="IPR001320">
    <property type="entry name" value="Iontro_rcpt_C"/>
</dbReference>
<feature type="transmembrane region" description="Helical" evidence="11">
    <location>
        <begin position="271"/>
        <end position="289"/>
    </location>
</feature>
<evidence type="ECO:0000256" key="9">
    <source>
        <dbReference type="ARBA" id="ARBA00023286"/>
    </source>
</evidence>
<keyword evidence="10" id="KW-0407">Ion channel</keyword>
<evidence type="ECO:0000256" key="2">
    <source>
        <dbReference type="ARBA" id="ARBA00022448"/>
    </source>
</evidence>
<keyword evidence="2" id="KW-0813">Transport</keyword>
<dbReference type="Gene3D" id="1.10.287.70">
    <property type="match status" value="1"/>
</dbReference>
<keyword evidence="5" id="KW-0406">Ion transport</keyword>
<keyword evidence="8" id="KW-0325">Glycoprotein</keyword>
<evidence type="ECO:0000259" key="12">
    <source>
        <dbReference type="SMART" id="SM00079"/>
    </source>
</evidence>
<dbReference type="InterPro" id="IPR015683">
    <property type="entry name" value="Ionotropic_Glu_rcpt"/>
</dbReference>
<evidence type="ECO:0000256" key="6">
    <source>
        <dbReference type="ARBA" id="ARBA00023136"/>
    </source>
</evidence>
<dbReference type="SUPFAM" id="SSF53850">
    <property type="entry name" value="Periplasmic binding protein-like II"/>
    <property type="match status" value="1"/>
</dbReference>